<sequence>MAKPVVTVAKAGPDPNWPYCGVKLTIHNIIIPEERLKPTPSEFDNMDSELETELRVIGCELIQDSGVLLRLPQVAMATAQVLYQRFFYSKSFVRHFYEHYAMACVFLAAKLEECPRRIRDIINVFHHARQVREQRLVLCFIFILMSFSNPTPVMLDQSYTNLKNQVIKAERRILKELGFCVHAKHPHKALEQETNAKLVQCAWNYMNDSLRTNVFVRYLPEAIACACIYLASCKLGIPLPRHPAWWEMFTVDEDSVHEISLCLMRLYARPKSCVTEVEAELAKLRKNLMEAKERELESKKQTQANITPPVHVSDQGSVDVSPTPDAVTEKSVSFQSSGISKPDELKYSDNNDRLLPPNSVLANAIATAKAVAANITASKGTVAAAAHSDQLPTSPTCEREPGLGKMLADSKTADRKGMSNKQTDRQSPESTSRKDIRHVLETGSSGRPAAYPHVSPEMITASQKRRHNEKRGSKRHAVRLTSHSPSTSSTSDADQQSKGPLPPNAYVCAHPRRYRLHKANLPTGTHSTSGSETPTSSPSPVKRRRKPVYRNRSRSRSSTVSSKSSASSVDAHDRNRSHSRKKRSRKSRHRASPPSAYRLDKIQETYHSFKLDSKHRPSSQSSALANGGSCSFESRSHHRHKNSEVSDRRSTVSREHKR</sequence>
<dbReference type="GO" id="GO:0006357">
    <property type="term" value="P:regulation of transcription by RNA polymerase II"/>
    <property type="evidence" value="ECO:0007669"/>
    <property type="project" value="InterPro"/>
</dbReference>
<feature type="compositionally biased region" description="Basic residues" evidence="3">
    <location>
        <begin position="463"/>
        <end position="478"/>
    </location>
</feature>
<feature type="compositionally biased region" description="Low complexity" evidence="3">
    <location>
        <begin position="522"/>
        <end position="540"/>
    </location>
</feature>
<keyword evidence="1 2" id="KW-0195">Cyclin</keyword>
<dbReference type="CDD" id="cd20533">
    <property type="entry name" value="CYCLIN_CCNL_rpt2"/>
    <property type="match status" value="1"/>
</dbReference>
<dbReference type="GO" id="GO:0016538">
    <property type="term" value="F:cyclin-dependent protein serine/threonine kinase regulator activity"/>
    <property type="evidence" value="ECO:0007669"/>
    <property type="project" value="InterPro"/>
</dbReference>
<feature type="region of interest" description="Disordered" evidence="3">
    <location>
        <begin position="409"/>
        <end position="507"/>
    </location>
</feature>
<dbReference type="Proteomes" id="UP000748531">
    <property type="component" value="Unassembled WGS sequence"/>
</dbReference>
<comment type="similarity">
    <text evidence="2">Belongs to the cyclin family.</text>
</comment>
<evidence type="ECO:0000313" key="6">
    <source>
        <dbReference type="Proteomes" id="UP000748531"/>
    </source>
</evidence>
<evidence type="ECO:0000313" key="5">
    <source>
        <dbReference type="EMBL" id="KAF5394230.1"/>
    </source>
</evidence>
<evidence type="ECO:0000256" key="1">
    <source>
        <dbReference type="ARBA" id="ARBA00023127"/>
    </source>
</evidence>
<dbReference type="SMART" id="SM00385">
    <property type="entry name" value="CYCLIN"/>
    <property type="match status" value="2"/>
</dbReference>
<feature type="domain" description="Cyclin-like" evidence="4">
    <location>
        <begin position="60"/>
        <end position="175"/>
    </location>
</feature>
<proteinExistence type="inferred from homology"/>
<feature type="compositionally biased region" description="Basic residues" evidence="3">
    <location>
        <begin position="541"/>
        <end position="555"/>
    </location>
</feature>
<dbReference type="InterPro" id="IPR013763">
    <property type="entry name" value="Cyclin-like_dom"/>
</dbReference>
<reference evidence="5" key="1">
    <citation type="submission" date="2019-05" db="EMBL/GenBank/DDBJ databases">
        <title>Annotation for the trematode Paragonimus heterotremus.</title>
        <authorList>
            <person name="Choi Y.-J."/>
        </authorList>
    </citation>
    <scope>NUCLEOTIDE SEQUENCE</scope>
    <source>
        <strain evidence="5">LC</strain>
    </source>
</reference>
<evidence type="ECO:0000256" key="3">
    <source>
        <dbReference type="SAM" id="MobiDB-lite"/>
    </source>
</evidence>
<dbReference type="FunFam" id="1.10.472.10:FF:000031">
    <property type="entry name" value="cyclin-L1-1-like isoform X1"/>
    <property type="match status" value="1"/>
</dbReference>
<feature type="compositionally biased region" description="Low complexity" evidence="3">
    <location>
        <begin position="556"/>
        <end position="568"/>
    </location>
</feature>
<protein>
    <submittedName>
        <fullName evidence="5">Cyclin domain protein</fullName>
    </submittedName>
</protein>
<comment type="caution">
    <text evidence="5">The sequence shown here is derived from an EMBL/GenBank/DDBJ whole genome shotgun (WGS) entry which is preliminary data.</text>
</comment>
<feature type="region of interest" description="Disordered" evidence="3">
    <location>
        <begin position="520"/>
        <end position="658"/>
    </location>
</feature>
<dbReference type="Gene3D" id="1.10.472.10">
    <property type="entry name" value="Cyclin-like"/>
    <property type="match status" value="2"/>
</dbReference>
<feature type="compositionally biased region" description="Polar residues" evidence="3">
    <location>
        <begin position="618"/>
        <end position="633"/>
    </location>
</feature>
<dbReference type="InterPro" id="IPR036915">
    <property type="entry name" value="Cyclin-like_sf"/>
</dbReference>
<feature type="compositionally biased region" description="Basic residues" evidence="3">
    <location>
        <begin position="577"/>
        <end position="591"/>
    </location>
</feature>
<feature type="compositionally biased region" description="Basic and acidic residues" evidence="3">
    <location>
        <begin position="411"/>
        <end position="440"/>
    </location>
</feature>
<accession>A0A8J4SIH4</accession>
<gene>
    <name evidence="5" type="ORF">PHET_11994</name>
</gene>
<dbReference type="AlphaFoldDB" id="A0A8J4SIH4"/>
<feature type="compositionally biased region" description="Basic and acidic residues" evidence="3">
    <location>
        <begin position="341"/>
        <end position="351"/>
    </location>
</feature>
<keyword evidence="6" id="KW-1185">Reference proteome</keyword>
<organism evidence="5 6">
    <name type="scientific">Paragonimus heterotremus</name>
    <dbReference type="NCBI Taxonomy" id="100268"/>
    <lineage>
        <taxon>Eukaryota</taxon>
        <taxon>Metazoa</taxon>
        <taxon>Spiralia</taxon>
        <taxon>Lophotrochozoa</taxon>
        <taxon>Platyhelminthes</taxon>
        <taxon>Trematoda</taxon>
        <taxon>Digenea</taxon>
        <taxon>Plagiorchiida</taxon>
        <taxon>Troglotremata</taxon>
        <taxon>Troglotrematidae</taxon>
        <taxon>Paragonimus</taxon>
    </lineage>
</organism>
<feature type="compositionally biased region" description="Low complexity" evidence="3">
    <location>
        <begin position="481"/>
        <end position="491"/>
    </location>
</feature>
<name>A0A8J4SIH4_9TREM</name>
<feature type="compositionally biased region" description="Basic and acidic residues" evidence="3">
    <location>
        <begin position="642"/>
        <end position="658"/>
    </location>
</feature>
<dbReference type="InterPro" id="IPR006671">
    <property type="entry name" value="Cyclin_N"/>
</dbReference>
<feature type="domain" description="Cyclin-like" evidence="4">
    <location>
        <begin position="187"/>
        <end position="268"/>
    </location>
</feature>
<dbReference type="PANTHER" id="PTHR10026">
    <property type="entry name" value="CYCLIN"/>
    <property type="match status" value="1"/>
</dbReference>
<feature type="compositionally biased region" description="Basic and acidic residues" evidence="3">
    <location>
        <begin position="598"/>
        <end position="615"/>
    </location>
</feature>
<dbReference type="EMBL" id="LUCH01019614">
    <property type="protein sequence ID" value="KAF5394230.1"/>
    <property type="molecule type" value="Genomic_DNA"/>
</dbReference>
<dbReference type="SUPFAM" id="SSF47954">
    <property type="entry name" value="Cyclin-like"/>
    <property type="match status" value="2"/>
</dbReference>
<feature type="region of interest" description="Disordered" evidence="3">
    <location>
        <begin position="294"/>
        <end position="351"/>
    </location>
</feature>
<dbReference type="InterPro" id="IPR043198">
    <property type="entry name" value="Cyclin/Ssn8"/>
</dbReference>
<feature type="compositionally biased region" description="Polar residues" evidence="3">
    <location>
        <begin position="330"/>
        <end position="339"/>
    </location>
</feature>
<evidence type="ECO:0000259" key="4">
    <source>
        <dbReference type="SMART" id="SM00385"/>
    </source>
</evidence>
<dbReference type="Pfam" id="PF00134">
    <property type="entry name" value="Cyclin_N"/>
    <property type="match status" value="1"/>
</dbReference>
<evidence type="ECO:0000256" key="2">
    <source>
        <dbReference type="RuleBase" id="RU000383"/>
    </source>
</evidence>
<dbReference type="OrthoDB" id="10264655at2759"/>